<comment type="miscellaneous">
    <text evidence="11">Few gyrases are as efficient as E.coli at forming negative supercoils. Not all organisms have 2 type II topoisomerases; in organisms with a single type II topoisomerase this enzyme also has to decatenate newly replicated chromosomes.</text>
</comment>
<dbReference type="InterPro" id="IPR000565">
    <property type="entry name" value="Topo_IIA_B"/>
</dbReference>
<dbReference type="EC" id="5.6.2.2" evidence="11"/>
<dbReference type="InterPro" id="IPR006171">
    <property type="entry name" value="TOPRIM_dom"/>
</dbReference>
<evidence type="ECO:0000256" key="5">
    <source>
        <dbReference type="ARBA" id="ARBA00022741"/>
    </source>
</evidence>
<dbReference type="GO" id="GO:0005694">
    <property type="term" value="C:chromosome"/>
    <property type="evidence" value="ECO:0007669"/>
    <property type="project" value="InterPro"/>
</dbReference>
<comment type="caution">
    <text evidence="13">The sequence shown here is derived from an EMBL/GenBank/DDBJ whole genome shotgun (WGS) entry which is preliminary data.</text>
</comment>
<dbReference type="SMART" id="SM00433">
    <property type="entry name" value="TOP2c"/>
    <property type="match status" value="1"/>
</dbReference>
<feature type="site" description="Interaction with DNA" evidence="11">
    <location>
        <position position="459"/>
    </location>
</feature>
<dbReference type="Pfam" id="PF02518">
    <property type="entry name" value="HATPase_c"/>
    <property type="match status" value="1"/>
</dbReference>
<keyword evidence="4 11" id="KW-0479">Metal-binding</keyword>
<dbReference type="Proteomes" id="UP000027337">
    <property type="component" value="Unassembled WGS sequence"/>
</dbReference>
<dbReference type="NCBIfam" id="TIGR01059">
    <property type="entry name" value="gyrB"/>
    <property type="match status" value="1"/>
</dbReference>
<evidence type="ECO:0000313" key="13">
    <source>
        <dbReference type="EMBL" id="KAJ03994.1"/>
    </source>
</evidence>
<evidence type="ECO:0000256" key="11">
    <source>
        <dbReference type="HAMAP-Rule" id="MF_01898"/>
    </source>
</evidence>
<dbReference type="SUPFAM" id="SSF56719">
    <property type="entry name" value="Type II DNA topoisomerase"/>
    <property type="match status" value="1"/>
</dbReference>
<dbReference type="InterPro" id="IPR014721">
    <property type="entry name" value="Ribsml_uS5_D2-typ_fold_subgr"/>
</dbReference>
<dbReference type="HAMAP" id="MF_01898">
    <property type="entry name" value="GyrB"/>
    <property type="match status" value="1"/>
</dbReference>
<evidence type="ECO:0000256" key="6">
    <source>
        <dbReference type="ARBA" id="ARBA00022840"/>
    </source>
</evidence>
<dbReference type="InterPro" id="IPR003594">
    <property type="entry name" value="HATPase_dom"/>
</dbReference>
<dbReference type="STRING" id="83219.PM02_06700"/>
<protein>
    <recommendedName>
        <fullName evidence="11">DNA gyrase subunit B</fullName>
        <ecNumber evidence="11">5.6.2.2</ecNumber>
    </recommendedName>
</protein>
<keyword evidence="8 11" id="KW-0799">Topoisomerase</keyword>
<dbReference type="FunFam" id="3.40.50.670:FF:000001">
    <property type="entry name" value="DNA topoisomerase 2"/>
    <property type="match status" value="1"/>
</dbReference>
<dbReference type="InterPro" id="IPR013506">
    <property type="entry name" value="Topo_IIA_bsu_dom2"/>
</dbReference>
<dbReference type="InterPro" id="IPR011557">
    <property type="entry name" value="GyrB"/>
</dbReference>
<dbReference type="GO" id="GO:0006265">
    <property type="term" value="P:DNA topological change"/>
    <property type="evidence" value="ECO:0007669"/>
    <property type="project" value="UniProtKB-UniRule"/>
</dbReference>
<dbReference type="CDD" id="cd16928">
    <property type="entry name" value="HATPase_GyrB-like"/>
    <property type="match status" value="1"/>
</dbReference>
<keyword evidence="7 11" id="KW-0460">Magnesium</keyword>
<dbReference type="Pfam" id="PF21249">
    <property type="entry name" value="GyrB_hook"/>
    <property type="match status" value="1"/>
</dbReference>
<keyword evidence="5 11" id="KW-0547">Nucleotide-binding</keyword>
<evidence type="ECO:0000256" key="8">
    <source>
        <dbReference type="ARBA" id="ARBA00023029"/>
    </source>
</evidence>
<dbReference type="InterPro" id="IPR001241">
    <property type="entry name" value="Topo_IIA"/>
</dbReference>
<reference evidence="13 14" key="1">
    <citation type="journal article" date="2014" name="Genome Announc.">
        <title>Draft Genome Sequences of Two Isolates of the Roseobacter Group, Sulfitobacter sp. Strains 3SOLIMAR09 and 1FIGIMAR09, from Harbors of Mallorca Island (Mediterranean Sea).</title>
        <authorList>
            <person name="Mas-Llado M."/>
            <person name="Pina-Villalonga J.M."/>
            <person name="Brunet-Galmes I."/>
            <person name="Nogales B."/>
            <person name="Bosch R."/>
        </authorList>
    </citation>
    <scope>NUCLEOTIDE SEQUENCE [LARGE SCALE GENOMIC DNA]</scope>
    <source>
        <strain evidence="13 14">1FIGIMAR09</strain>
    </source>
</reference>
<feature type="site" description="Interaction with DNA" evidence="11">
    <location>
        <position position="456"/>
    </location>
</feature>
<dbReference type="GO" id="GO:0006261">
    <property type="term" value="P:DNA-templated DNA replication"/>
    <property type="evidence" value="ECO:0007669"/>
    <property type="project" value="UniProtKB-UniRule"/>
</dbReference>
<comment type="subunit">
    <text evidence="11">Heterotetramer, composed of two GyrA and two GyrB chains. In the heterotetramer, GyrA contains the active site tyrosine that forms a transient covalent intermediate with DNA, while GyrB binds cofactors and catalyzes ATP hydrolysis.</text>
</comment>
<dbReference type="InterPro" id="IPR018522">
    <property type="entry name" value="TopoIIA_CS"/>
</dbReference>
<dbReference type="CDD" id="cd03366">
    <property type="entry name" value="TOPRIM_TopoIIA_GyrB"/>
    <property type="match status" value="1"/>
</dbReference>
<dbReference type="PRINTS" id="PR01159">
    <property type="entry name" value="DNAGYRASEB"/>
</dbReference>
<comment type="similarity">
    <text evidence="2 11">Belongs to the type II topoisomerase GyrB family.</text>
</comment>
<dbReference type="PANTHER" id="PTHR45866">
    <property type="entry name" value="DNA GYRASE/TOPOISOMERASE SUBUNIT B"/>
    <property type="match status" value="1"/>
</dbReference>
<dbReference type="InterPro" id="IPR013760">
    <property type="entry name" value="Topo_IIA-like_dom_sf"/>
</dbReference>
<evidence type="ECO:0000256" key="1">
    <source>
        <dbReference type="ARBA" id="ARBA00000185"/>
    </source>
</evidence>
<keyword evidence="6 11" id="KW-0067">ATP-binding</keyword>
<dbReference type="InterPro" id="IPR013759">
    <property type="entry name" value="Topo_IIA_B_C"/>
</dbReference>
<dbReference type="Gene3D" id="3.30.565.10">
    <property type="entry name" value="Histidine kinase-like ATPase, C-terminal domain"/>
    <property type="match status" value="1"/>
</dbReference>
<dbReference type="RefSeq" id="WP_037906496.1">
    <property type="nucleotide sequence ID" value="NZ_JEMU01000004.1"/>
</dbReference>
<dbReference type="PROSITE" id="PS50880">
    <property type="entry name" value="TOPRIM"/>
    <property type="match status" value="1"/>
</dbReference>
<sequence>MSENEQTPQEYGADSIKVLKGLEAVRKRPGMYIGDTDDGSGLHHMVYEVVDNGIDEALAGHADAVTVTIHEDLSVSVSDNGRGIPVGIHEEEGVSAAEVIMTQLHAGGKFDSNSYKVSGGLHGVGVSVVNALSDWLELRIWREGKEHVARFEGGFTTKHLEVVGETDRTGTEVRFMASTETFSNLDYSFETLEKRLRELAFLNSGVRIILTDERPVEPLRTELYYEGGVKEFVKYLDRNKTAMMPEPIFITGEKDDIGVEVAMWWNDSYHENVLPFTNNIPQRDGGTHMAGFRGALTRTINSYAQTSGIAKKEKVSFTGDDAREGLTCVLSVKVPDPKFSSQTKDKLVSSEVRPAVEGLMNEKLAEWFEENPNEAKIVVSKIIEAAHAREAARKARDLTRRKTAMDVNFLAGKLKDCSEKDPSKTEVFLVEGDSAGGSAQTGRDRQTQAILPLKGKILNVERARFDRMLGSQEIGNLVMALGTGIGRDEFNIDKLRYHKIVIMTDADVDGAHIRTLLLTFFYRQMPQLIENGHLYIAQPPLYKVSRGKSEVYLKDQAAMDDYLIQQGIEGALLRQGNGEEISGADLARVVDMARQLRRVLEAFPTHYPRHILEQAAIAGAFVPGAVDSNLQGVADKIATRLNLIALEYERGWQGRITQDHGVRLARILRGVEEVRTLDGKMLRSGEARRSGSFTQHLQDVYDLPATLVRKDRSQLIHGPLDLLSAILSEGEKGLSLQRYKGLGEMNPDQLWETTLDPDARTLLQVKVEDMAEADDLFTKLMGDVVEPRREFIQKNALNVENLDF</sequence>
<comment type="cofactor">
    <cofactor evidence="11">
        <name>Mg(2+)</name>
        <dbReference type="ChEBI" id="CHEBI:18420"/>
    </cofactor>
    <cofactor evidence="11">
        <name>Mn(2+)</name>
        <dbReference type="ChEBI" id="CHEBI:29035"/>
    </cofactor>
    <cofactor evidence="11">
        <name>Ca(2+)</name>
        <dbReference type="ChEBI" id="CHEBI:29108"/>
    </cofactor>
    <text evidence="11">Binds two Mg(2+) per subunit. The magnesium ions form salt bridges with both the protein and the DNA. Can also accept other divalent metal cations, such as Mn(2+) or Ca(2+).</text>
</comment>
<dbReference type="InterPro" id="IPR036890">
    <property type="entry name" value="HATPase_C_sf"/>
</dbReference>
<dbReference type="GO" id="GO:0003677">
    <property type="term" value="F:DNA binding"/>
    <property type="evidence" value="ECO:0007669"/>
    <property type="project" value="UniProtKB-KW"/>
</dbReference>
<dbReference type="NCBIfam" id="NF011501">
    <property type="entry name" value="PRK14939.1"/>
    <property type="match status" value="1"/>
</dbReference>
<feature type="binding site" evidence="11">
    <location>
        <position position="507"/>
    </location>
    <ligand>
        <name>Mg(2+)</name>
        <dbReference type="ChEBI" id="CHEBI:18420"/>
        <label>2</label>
    </ligand>
</feature>
<dbReference type="Gene3D" id="3.30.230.10">
    <property type="match status" value="1"/>
</dbReference>
<evidence type="ECO:0000259" key="12">
    <source>
        <dbReference type="PROSITE" id="PS50880"/>
    </source>
</evidence>
<evidence type="ECO:0000313" key="14">
    <source>
        <dbReference type="Proteomes" id="UP000027337"/>
    </source>
</evidence>
<dbReference type="AlphaFoldDB" id="A0A061SW53"/>
<comment type="catalytic activity">
    <reaction evidence="1 11">
        <text>ATP-dependent breakage, passage and rejoining of double-stranded DNA.</text>
        <dbReference type="EC" id="5.6.2.2"/>
    </reaction>
</comment>
<comment type="function">
    <text evidence="11">A type II topoisomerase that negatively supercoils closed circular double-stranded (ds) DNA in an ATP-dependent manner to modulate DNA topology and maintain chromosomes in an underwound state. Negative supercoiling favors strand separation, and DNA replication, transcription, recombination and repair, all of which involve strand separation. Also able to catalyze the interconversion of other topological isomers of dsDNA rings, including catenanes and knotted rings. Type II topoisomerases break and join 2 DNA strands simultaneously in an ATP-dependent manner.</text>
</comment>
<dbReference type="InterPro" id="IPR020568">
    <property type="entry name" value="Ribosomal_Su5_D2-typ_SF"/>
</dbReference>
<keyword evidence="3 11" id="KW-0963">Cytoplasm</keyword>
<dbReference type="GO" id="GO:0005737">
    <property type="term" value="C:cytoplasm"/>
    <property type="evidence" value="ECO:0007669"/>
    <property type="project" value="UniProtKB-SubCell"/>
</dbReference>
<dbReference type="FunFam" id="3.30.230.10:FF:000005">
    <property type="entry name" value="DNA gyrase subunit B"/>
    <property type="match status" value="1"/>
</dbReference>
<dbReference type="FunFam" id="3.30.565.10:FF:000002">
    <property type="entry name" value="DNA gyrase subunit B"/>
    <property type="match status" value="1"/>
</dbReference>
<dbReference type="PANTHER" id="PTHR45866:SF1">
    <property type="entry name" value="DNA GYRASE SUBUNIT B, MITOCHONDRIAL"/>
    <property type="match status" value="1"/>
</dbReference>
<feature type="domain" description="Toprim" evidence="12">
    <location>
        <begin position="425"/>
        <end position="540"/>
    </location>
</feature>
<evidence type="ECO:0000256" key="4">
    <source>
        <dbReference type="ARBA" id="ARBA00022723"/>
    </source>
</evidence>
<dbReference type="PROSITE" id="PS00177">
    <property type="entry name" value="TOPOISOMERASE_II"/>
    <property type="match status" value="1"/>
</dbReference>
<dbReference type="SUPFAM" id="SSF55874">
    <property type="entry name" value="ATPase domain of HSP90 chaperone/DNA topoisomerase II/histidine kinase"/>
    <property type="match status" value="1"/>
</dbReference>
<feature type="binding site" evidence="11">
    <location>
        <position position="505"/>
    </location>
    <ligand>
        <name>Mg(2+)</name>
        <dbReference type="ChEBI" id="CHEBI:18420"/>
        <label>2</label>
    </ligand>
</feature>
<feature type="binding site" evidence="11">
    <location>
        <position position="431"/>
    </location>
    <ligand>
        <name>Mg(2+)</name>
        <dbReference type="ChEBI" id="CHEBI:18420"/>
        <label>1</label>
        <note>catalytic</note>
    </ligand>
</feature>
<dbReference type="Pfam" id="PF00986">
    <property type="entry name" value="DNA_gyraseB_C"/>
    <property type="match status" value="1"/>
</dbReference>
<dbReference type="eggNOG" id="COG0187">
    <property type="taxonomic scope" value="Bacteria"/>
</dbReference>
<dbReference type="GO" id="GO:0005524">
    <property type="term" value="F:ATP binding"/>
    <property type="evidence" value="ECO:0007669"/>
    <property type="project" value="UniProtKB-UniRule"/>
</dbReference>
<keyword evidence="9" id="KW-0238">DNA-binding</keyword>
<dbReference type="PRINTS" id="PR00418">
    <property type="entry name" value="TPI2FAMILY"/>
</dbReference>
<dbReference type="Gene3D" id="3.40.50.670">
    <property type="match status" value="2"/>
</dbReference>
<name>A0A061SW53_9RHOB</name>
<keyword evidence="14" id="KW-1185">Reference proteome</keyword>
<evidence type="ECO:0000256" key="3">
    <source>
        <dbReference type="ARBA" id="ARBA00022490"/>
    </source>
</evidence>
<accession>A0A061SW53</accession>
<dbReference type="InterPro" id="IPR049353">
    <property type="entry name" value="GyrB_hook"/>
</dbReference>
<evidence type="ECO:0000256" key="9">
    <source>
        <dbReference type="ARBA" id="ARBA00023125"/>
    </source>
</evidence>
<dbReference type="GO" id="GO:0046872">
    <property type="term" value="F:metal ion binding"/>
    <property type="evidence" value="ECO:0007669"/>
    <property type="project" value="UniProtKB-KW"/>
</dbReference>
<dbReference type="CDD" id="cd00822">
    <property type="entry name" value="TopoII_Trans_DNA_gyrase"/>
    <property type="match status" value="1"/>
</dbReference>
<dbReference type="SUPFAM" id="SSF54211">
    <property type="entry name" value="Ribosomal protein S5 domain 2-like"/>
    <property type="match status" value="1"/>
</dbReference>
<dbReference type="SMART" id="SM00387">
    <property type="entry name" value="HATPase_c"/>
    <property type="match status" value="1"/>
</dbReference>
<evidence type="ECO:0000256" key="7">
    <source>
        <dbReference type="ARBA" id="ARBA00022842"/>
    </source>
</evidence>
<dbReference type="Pfam" id="PF01751">
    <property type="entry name" value="Toprim"/>
    <property type="match status" value="1"/>
</dbReference>
<dbReference type="InterPro" id="IPR034160">
    <property type="entry name" value="TOPRIM_GyrB"/>
</dbReference>
<dbReference type="Pfam" id="PF00204">
    <property type="entry name" value="DNA_gyraseB"/>
    <property type="match status" value="1"/>
</dbReference>
<proteinExistence type="inferred from homology"/>
<dbReference type="GO" id="GO:0003918">
    <property type="term" value="F:DNA topoisomerase type II (double strand cut, ATP-hydrolyzing) activity"/>
    <property type="evidence" value="ECO:0007669"/>
    <property type="project" value="UniProtKB-UniRule"/>
</dbReference>
<dbReference type="EMBL" id="JEMU01000004">
    <property type="protein sequence ID" value="KAJ03994.1"/>
    <property type="molecule type" value="Genomic_DNA"/>
</dbReference>
<dbReference type="NCBIfam" id="NF004189">
    <property type="entry name" value="PRK05644.1"/>
    <property type="match status" value="1"/>
</dbReference>
<keyword evidence="10 11" id="KW-0413">Isomerase</keyword>
<dbReference type="InterPro" id="IPR002288">
    <property type="entry name" value="DNA_gyrase_B_C"/>
</dbReference>
<comment type="subcellular location">
    <subcellularLocation>
        <location evidence="11">Cytoplasm</location>
    </subcellularLocation>
</comment>
<organism evidence="13 14">
    <name type="scientific">Sulfitobacter mediterraneus</name>
    <dbReference type="NCBI Taxonomy" id="83219"/>
    <lineage>
        <taxon>Bacteria</taxon>
        <taxon>Pseudomonadati</taxon>
        <taxon>Pseudomonadota</taxon>
        <taxon>Alphaproteobacteria</taxon>
        <taxon>Rhodobacterales</taxon>
        <taxon>Roseobacteraceae</taxon>
        <taxon>Sulfitobacter</taxon>
    </lineage>
</organism>
<feature type="binding site" evidence="11">
    <location>
        <position position="505"/>
    </location>
    <ligand>
        <name>Mg(2+)</name>
        <dbReference type="ChEBI" id="CHEBI:18420"/>
        <label>1</label>
        <note>catalytic</note>
    </ligand>
</feature>
<evidence type="ECO:0000256" key="10">
    <source>
        <dbReference type="ARBA" id="ARBA00023235"/>
    </source>
</evidence>
<evidence type="ECO:0000256" key="2">
    <source>
        <dbReference type="ARBA" id="ARBA00010708"/>
    </source>
</evidence>
<gene>
    <name evidence="11" type="primary">gyrB</name>
    <name evidence="13" type="ORF">PM02_06700</name>
</gene>